<keyword evidence="3" id="KW-1185">Reference proteome</keyword>
<dbReference type="RefSeq" id="WP_224961979.1">
    <property type="nucleotide sequence ID" value="NZ_BAAAYK010000038.1"/>
</dbReference>
<comment type="caution">
    <text evidence="2">The sequence shown here is derived from an EMBL/GenBank/DDBJ whole genome shotgun (WGS) entry which is preliminary data.</text>
</comment>
<sequence length="73" mass="7604">MRFRKSMAAMVLCATGAGASLMGAGTALAWHNEVLGEYGTFENCSKHLDEVVSRPDVGGAECAPDGQMVGSVR</sequence>
<dbReference type="EMBL" id="BAAAYK010000038">
    <property type="protein sequence ID" value="GAA3362418.1"/>
    <property type="molecule type" value="Genomic_DNA"/>
</dbReference>
<dbReference type="Proteomes" id="UP001500483">
    <property type="component" value="Unassembled WGS sequence"/>
</dbReference>
<name>A0ABP6RX60_9PSEU</name>
<evidence type="ECO:0000256" key="1">
    <source>
        <dbReference type="SAM" id="SignalP"/>
    </source>
</evidence>
<accession>A0ABP6RX60</accession>
<evidence type="ECO:0008006" key="4">
    <source>
        <dbReference type="Google" id="ProtNLM"/>
    </source>
</evidence>
<protein>
    <recommendedName>
        <fullName evidence="4">Secreted protein</fullName>
    </recommendedName>
</protein>
<feature type="chain" id="PRO_5045437118" description="Secreted protein" evidence="1">
    <location>
        <begin position="30"/>
        <end position="73"/>
    </location>
</feature>
<organism evidence="2 3">
    <name type="scientific">Saccharopolyspora gregorii</name>
    <dbReference type="NCBI Taxonomy" id="33914"/>
    <lineage>
        <taxon>Bacteria</taxon>
        <taxon>Bacillati</taxon>
        <taxon>Actinomycetota</taxon>
        <taxon>Actinomycetes</taxon>
        <taxon>Pseudonocardiales</taxon>
        <taxon>Pseudonocardiaceae</taxon>
        <taxon>Saccharopolyspora</taxon>
    </lineage>
</organism>
<reference evidence="3" key="1">
    <citation type="journal article" date="2019" name="Int. J. Syst. Evol. Microbiol.">
        <title>The Global Catalogue of Microorganisms (GCM) 10K type strain sequencing project: providing services to taxonomists for standard genome sequencing and annotation.</title>
        <authorList>
            <consortium name="The Broad Institute Genomics Platform"/>
            <consortium name="The Broad Institute Genome Sequencing Center for Infectious Disease"/>
            <person name="Wu L."/>
            <person name="Ma J."/>
        </authorList>
    </citation>
    <scope>NUCLEOTIDE SEQUENCE [LARGE SCALE GENOMIC DNA]</scope>
    <source>
        <strain evidence="3">JCM 9687</strain>
    </source>
</reference>
<gene>
    <name evidence="2" type="ORF">GCM10020366_50270</name>
</gene>
<feature type="signal peptide" evidence="1">
    <location>
        <begin position="1"/>
        <end position="29"/>
    </location>
</feature>
<proteinExistence type="predicted"/>
<keyword evidence="1" id="KW-0732">Signal</keyword>
<evidence type="ECO:0000313" key="3">
    <source>
        <dbReference type="Proteomes" id="UP001500483"/>
    </source>
</evidence>
<evidence type="ECO:0000313" key="2">
    <source>
        <dbReference type="EMBL" id="GAA3362418.1"/>
    </source>
</evidence>